<evidence type="ECO:0000259" key="1">
    <source>
        <dbReference type="Pfam" id="PF26578"/>
    </source>
</evidence>
<organism evidence="2 3">
    <name type="scientific">Saponaria officinalis</name>
    <name type="common">Common soapwort</name>
    <name type="synonym">Lychnis saponaria</name>
    <dbReference type="NCBI Taxonomy" id="3572"/>
    <lineage>
        <taxon>Eukaryota</taxon>
        <taxon>Viridiplantae</taxon>
        <taxon>Streptophyta</taxon>
        <taxon>Embryophyta</taxon>
        <taxon>Tracheophyta</taxon>
        <taxon>Spermatophyta</taxon>
        <taxon>Magnoliopsida</taxon>
        <taxon>eudicotyledons</taxon>
        <taxon>Gunneridae</taxon>
        <taxon>Pentapetalae</taxon>
        <taxon>Caryophyllales</taxon>
        <taxon>Caryophyllaceae</taxon>
        <taxon>Caryophylleae</taxon>
        <taxon>Saponaria</taxon>
    </lineage>
</organism>
<evidence type="ECO:0000313" key="2">
    <source>
        <dbReference type="EMBL" id="KAK9733184.1"/>
    </source>
</evidence>
<name>A0AAW1LI26_SAPOF</name>
<feature type="domain" description="GPI-anchored protein LLG1-like" evidence="1">
    <location>
        <begin position="65"/>
        <end position="141"/>
    </location>
</feature>
<dbReference type="EMBL" id="JBDFQZ010000004">
    <property type="protein sequence ID" value="KAK9733184.1"/>
    <property type="molecule type" value="Genomic_DNA"/>
</dbReference>
<accession>A0AAW1LI26</accession>
<gene>
    <name evidence="2" type="ORF">RND81_04G049500</name>
</gene>
<dbReference type="Pfam" id="PF26578">
    <property type="entry name" value="LLG1"/>
    <property type="match status" value="1"/>
</dbReference>
<dbReference type="PANTHER" id="PTHR31533:SF2">
    <property type="entry name" value="GPI-ANCHORED PROTEIN LLG1"/>
    <property type="match status" value="1"/>
</dbReference>
<reference evidence="2" key="1">
    <citation type="submission" date="2024-03" db="EMBL/GenBank/DDBJ databases">
        <title>WGS assembly of Saponaria officinalis var. Norfolk2.</title>
        <authorList>
            <person name="Jenkins J."/>
            <person name="Shu S."/>
            <person name="Grimwood J."/>
            <person name="Barry K."/>
            <person name="Goodstein D."/>
            <person name="Schmutz J."/>
            <person name="Leebens-Mack J."/>
            <person name="Osbourn A."/>
        </authorList>
    </citation>
    <scope>NUCLEOTIDE SEQUENCE [LARGE SCALE GENOMIC DNA]</scope>
    <source>
        <strain evidence="2">JIC</strain>
    </source>
</reference>
<dbReference type="Proteomes" id="UP001443914">
    <property type="component" value="Unassembled WGS sequence"/>
</dbReference>
<dbReference type="InterPro" id="IPR039307">
    <property type="entry name" value="LORELEI-like"/>
</dbReference>
<evidence type="ECO:0000313" key="3">
    <source>
        <dbReference type="Proteomes" id="UP001443914"/>
    </source>
</evidence>
<keyword evidence="3" id="KW-1185">Reference proteome</keyword>
<comment type="caution">
    <text evidence="2">The sequence shown here is derived from an EMBL/GenBank/DDBJ whole genome shotgun (WGS) entry which is preliminary data.</text>
</comment>
<dbReference type="InterPro" id="IPR058888">
    <property type="entry name" value="LLG1-like"/>
</dbReference>
<proteinExistence type="predicted"/>
<protein>
    <recommendedName>
        <fullName evidence="1">GPI-anchored protein LLG1-like domain-containing protein</fullName>
    </recommendedName>
</protein>
<dbReference type="AlphaFoldDB" id="A0AAW1LI26"/>
<dbReference type="PANTHER" id="PTHR31533">
    <property type="entry name" value="GPI-ANCHORED PROTEIN LLG1-RELATED-RELATED"/>
    <property type="match status" value="1"/>
</dbReference>
<sequence length="178" mass="19515">MSMEQQLWKNLESKMSIIFLLTILGLFISASASDAFISASVFDQLHQPRLSTSRALLQAQKPCPINFENQNYTIITSRCKGPRYPATTCCDAFKNFACQFADQLNDLTNQCAQTMFSYINLNGGYPPGLFANECKDSKRGLECGVVASGAPANAIPHSWSLLSFLSASAFLLIVGRVL</sequence>